<organism evidence="1 2">
    <name type="scientific">Artomyces pyxidatus</name>
    <dbReference type="NCBI Taxonomy" id="48021"/>
    <lineage>
        <taxon>Eukaryota</taxon>
        <taxon>Fungi</taxon>
        <taxon>Dikarya</taxon>
        <taxon>Basidiomycota</taxon>
        <taxon>Agaricomycotina</taxon>
        <taxon>Agaricomycetes</taxon>
        <taxon>Russulales</taxon>
        <taxon>Auriscalpiaceae</taxon>
        <taxon>Artomyces</taxon>
    </lineage>
</organism>
<proteinExistence type="predicted"/>
<protein>
    <submittedName>
        <fullName evidence="1">Uncharacterized protein</fullName>
    </submittedName>
</protein>
<comment type="caution">
    <text evidence="1">The sequence shown here is derived from an EMBL/GenBank/DDBJ whole genome shotgun (WGS) entry which is preliminary data.</text>
</comment>
<sequence>MELDSPYSTPTPSEYSRFSPESDGEDNIGVAAGRLPEEYYTNTLPWWRAATRRKFVGIVEWESAILARWQVRTFIRTPWLDTYFVQSSMLGTHTFFMVFLPCFFFFGNDEMGRGLCYVLAFGVYSSSFMKDLICSPRPHSPPVTRLTIGAHHLEYGFPSTHSTNSMSIALFLLAHGHRMLEEGMIGFPVFVGWAAFLAFYVCSIVGGRLYTGMHGFLDCAAGVLLGAAVWGVQWTVMPLVERWLVTSGWSAPLTVTAVCLLAVNQHPQPVDDCPCFEDAIAFASVILGILVSFWSSKLIPALNAARFVSSTPGAALDTPAALLTWTSFAVLKLLTGILAIFAWRLVAKPSVQSLLPPLFRWLAHASPIRLPNRRHYTPATEYVHGPPHSLRTIPSVIDLDLSMMETVDEDAGVASGRKTRAEARAQAVKRRGAGLAQEKVVVFEEANEGGEDADVVKHYDADVLTKVVVYAGIGVIATVVMPAVFEALGWGVGSQSPTPLSPLARL</sequence>
<accession>A0ACB8T1S6</accession>
<evidence type="ECO:0000313" key="1">
    <source>
        <dbReference type="EMBL" id="KAI0062728.1"/>
    </source>
</evidence>
<evidence type="ECO:0000313" key="2">
    <source>
        <dbReference type="Proteomes" id="UP000814140"/>
    </source>
</evidence>
<name>A0ACB8T1S6_9AGAM</name>
<keyword evidence="2" id="KW-1185">Reference proteome</keyword>
<gene>
    <name evidence="1" type="ORF">BV25DRAFT_1803341</name>
</gene>
<reference evidence="1" key="1">
    <citation type="submission" date="2021-03" db="EMBL/GenBank/DDBJ databases">
        <authorList>
            <consortium name="DOE Joint Genome Institute"/>
            <person name="Ahrendt S."/>
            <person name="Looney B.P."/>
            <person name="Miyauchi S."/>
            <person name="Morin E."/>
            <person name="Drula E."/>
            <person name="Courty P.E."/>
            <person name="Chicoki N."/>
            <person name="Fauchery L."/>
            <person name="Kohler A."/>
            <person name="Kuo A."/>
            <person name="Labutti K."/>
            <person name="Pangilinan J."/>
            <person name="Lipzen A."/>
            <person name="Riley R."/>
            <person name="Andreopoulos W."/>
            <person name="He G."/>
            <person name="Johnson J."/>
            <person name="Barry K.W."/>
            <person name="Grigoriev I.V."/>
            <person name="Nagy L."/>
            <person name="Hibbett D."/>
            <person name="Henrissat B."/>
            <person name="Matheny P.B."/>
            <person name="Labbe J."/>
            <person name="Martin F."/>
        </authorList>
    </citation>
    <scope>NUCLEOTIDE SEQUENCE</scope>
    <source>
        <strain evidence="1">HHB10654</strain>
    </source>
</reference>
<reference evidence="1" key="2">
    <citation type="journal article" date="2022" name="New Phytol.">
        <title>Evolutionary transition to the ectomycorrhizal habit in the genomes of a hyperdiverse lineage of mushroom-forming fungi.</title>
        <authorList>
            <person name="Looney B."/>
            <person name="Miyauchi S."/>
            <person name="Morin E."/>
            <person name="Drula E."/>
            <person name="Courty P.E."/>
            <person name="Kohler A."/>
            <person name="Kuo A."/>
            <person name="LaButti K."/>
            <person name="Pangilinan J."/>
            <person name="Lipzen A."/>
            <person name="Riley R."/>
            <person name="Andreopoulos W."/>
            <person name="He G."/>
            <person name="Johnson J."/>
            <person name="Nolan M."/>
            <person name="Tritt A."/>
            <person name="Barry K.W."/>
            <person name="Grigoriev I.V."/>
            <person name="Nagy L.G."/>
            <person name="Hibbett D."/>
            <person name="Henrissat B."/>
            <person name="Matheny P.B."/>
            <person name="Labbe J."/>
            <person name="Martin F.M."/>
        </authorList>
    </citation>
    <scope>NUCLEOTIDE SEQUENCE</scope>
    <source>
        <strain evidence="1">HHB10654</strain>
    </source>
</reference>
<dbReference type="Proteomes" id="UP000814140">
    <property type="component" value="Unassembled WGS sequence"/>
</dbReference>
<dbReference type="EMBL" id="MU277206">
    <property type="protein sequence ID" value="KAI0062728.1"/>
    <property type="molecule type" value="Genomic_DNA"/>
</dbReference>